<dbReference type="InterPro" id="IPR058192">
    <property type="entry name" value="WHD_ROQ1-like"/>
</dbReference>
<dbReference type="Gene3D" id="1.10.10.10">
    <property type="entry name" value="Winged helix-like DNA-binding domain superfamily/Winged helix DNA-binding domain"/>
    <property type="match status" value="1"/>
</dbReference>
<dbReference type="GO" id="GO:0043531">
    <property type="term" value="F:ADP binding"/>
    <property type="evidence" value="ECO:0007669"/>
    <property type="project" value="InterPro"/>
</dbReference>
<keyword evidence="3" id="KW-0547">Nucleotide-binding</keyword>
<dbReference type="InterPro" id="IPR032675">
    <property type="entry name" value="LRR_dom_sf"/>
</dbReference>
<dbReference type="InterPro" id="IPR041118">
    <property type="entry name" value="Rx_N"/>
</dbReference>
<dbReference type="Gene3D" id="1.20.5.4130">
    <property type="match status" value="1"/>
</dbReference>
<dbReference type="InterPro" id="IPR042197">
    <property type="entry name" value="Apaf_helical"/>
</dbReference>
<dbReference type="SMART" id="SM00255">
    <property type="entry name" value="TIR"/>
    <property type="match status" value="1"/>
</dbReference>
<dbReference type="Pfam" id="PF01582">
    <property type="entry name" value="TIR"/>
    <property type="match status" value="1"/>
</dbReference>
<evidence type="ECO:0000256" key="5">
    <source>
        <dbReference type="ARBA" id="ARBA00023027"/>
    </source>
</evidence>
<dbReference type="InterPro" id="IPR055414">
    <property type="entry name" value="LRR_R13L4/SHOC2-like"/>
</dbReference>
<keyword evidence="1" id="KW-0433">Leucine-rich repeat</keyword>
<gene>
    <name evidence="7" type="ORF">KIW84_046140</name>
</gene>
<evidence type="ECO:0000256" key="4">
    <source>
        <dbReference type="ARBA" id="ARBA00022821"/>
    </source>
</evidence>
<keyword evidence="4" id="KW-0611">Plant defense</keyword>
<keyword evidence="2" id="KW-0677">Repeat</keyword>
<proteinExistence type="predicted"/>
<reference evidence="7 8" key="1">
    <citation type="journal article" date="2022" name="Nat. Genet.">
        <title>Improved pea reference genome and pan-genome highlight genomic features and evolutionary characteristics.</title>
        <authorList>
            <person name="Yang T."/>
            <person name="Liu R."/>
            <person name="Luo Y."/>
            <person name="Hu S."/>
            <person name="Wang D."/>
            <person name="Wang C."/>
            <person name="Pandey M.K."/>
            <person name="Ge S."/>
            <person name="Xu Q."/>
            <person name="Li N."/>
            <person name="Li G."/>
            <person name="Huang Y."/>
            <person name="Saxena R.K."/>
            <person name="Ji Y."/>
            <person name="Li M."/>
            <person name="Yan X."/>
            <person name="He Y."/>
            <person name="Liu Y."/>
            <person name="Wang X."/>
            <person name="Xiang C."/>
            <person name="Varshney R.K."/>
            <person name="Ding H."/>
            <person name="Gao S."/>
            <person name="Zong X."/>
        </authorList>
    </citation>
    <scope>NUCLEOTIDE SEQUENCE [LARGE SCALE GENOMIC DNA]</scope>
    <source>
        <strain evidence="7 8">cv. Zhongwan 6</strain>
    </source>
</reference>
<dbReference type="GO" id="GO:0006952">
    <property type="term" value="P:defense response"/>
    <property type="evidence" value="ECO:0007669"/>
    <property type="project" value="UniProtKB-KW"/>
</dbReference>
<dbReference type="InterPro" id="IPR044974">
    <property type="entry name" value="Disease_R_plants"/>
</dbReference>
<accession>A0A9D4XKG1</accession>
<dbReference type="SUPFAM" id="SSF52200">
    <property type="entry name" value="Toll/Interleukin receptor TIR domain"/>
    <property type="match status" value="1"/>
</dbReference>
<dbReference type="SUPFAM" id="SSF52058">
    <property type="entry name" value="L domain-like"/>
    <property type="match status" value="2"/>
</dbReference>
<keyword evidence="8" id="KW-1185">Reference proteome</keyword>
<dbReference type="SUPFAM" id="SSF52540">
    <property type="entry name" value="P-loop containing nucleoside triphosphate hydrolases"/>
    <property type="match status" value="2"/>
</dbReference>
<dbReference type="InterPro" id="IPR035897">
    <property type="entry name" value="Toll_tir_struct_dom_sf"/>
</dbReference>
<dbReference type="Proteomes" id="UP001058974">
    <property type="component" value="Chromosome 4"/>
</dbReference>
<evidence type="ECO:0000256" key="3">
    <source>
        <dbReference type="ARBA" id="ARBA00022741"/>
    </source>
</evidence>
<dbReference type="EMBL" id="JAMSHJ010000004">
    <property type="protein sequence ID" value="KAI5423013.1"/>
    <property type="molecule type" value="Genomic_DNA"/>
</dbReference>
<protein>
    <recommendedName>
        <fullName evidence="6">TIR domain-containing protein</fullName>
    </recommendedName>
</protein>
<dbReference type="GO" id="GO:0051707">
    <property type="term" value="P:response to other organism"/>
    <property type="evidence" value="ECO:0007669"/>
    <property type="project" value="UniProtKB-ARBA"/>
</dbReference>
<evidence type="ECO:0000313" key="7">
    <source>
        <dbReference type="EMBL" id="KAI5423013.1"/>
    </source>
</evidence>
<dbReference type="OrthoDB" id="1406124at2759"/>
<keyword evidence="5" id="KW-0520">NAD</keyword>
<dbReference type="PANTHER" id="PTHR11017:SF560">
    <property type="entry name" value="RESISTANCE PROTEIN (TIR-NBS-LRR CLASS), PUTATIVE-RELATED"/>
    <property type="match status" value="1"/>
</dbReference>
<dbReference type="InterPro" id="IPR058922">
    <property type="entry name" value="WHD_DRP"/>
</dbReference>
<dbReference type="GO" id="GO:0007165">
    <property type="term" value="P:signal transduction"/>
    <property type="evidence" value="ECO:0007669"/>
    <property type="project" value="InterPro"/>
</dbReference>
<dbReference type="Pfam" id="PF18052">
    <property type="entry name" value="Rx_N"/>
    <property type="match status" value="1"/>
</dbReference>
<dbReference type="InterPro" id="IPR002182">
    <property type="entry name" value="NB-ARC"/>
</dbReference>
<dbReference type="FunFam" id="1.10.10.10:FF:000322">
    <property type="entry name" value="Probable disease resistance protein At1g63360"/>
    <property type="match status" value="1"/>
</dbReference>
<dbReference type="PROSITE" id="PS50104">
    <property type="entry name" value="TIR"/>
    <property type="match status" value="1"/>
</dbReference>
<evidence type="ECO:0000259" key="6">
    <source>
        <dbReference type="PROSITE" id="PS50104"/>
    </source>
</evidence>
<dbReference type="PRINTS" id="PR00364">
    <property type="entry name" value="DISEASERSIST"/>
</dbReference>
<dbReference type="Gene3D" id="3.80.10.10">
    <property type="entry name" value="Ribonuclease Inhibitor"/>
    <property type="match status" value="3"/>
</dbReference>
<dbReference type="PANTHER" id="PTHR11017">
    <property type="entry name" value="LEUCINE-RICH REPEAT-CONTAINING PROTEIN"/>
    <property type="match status" value="1"/>
</dbReference>
<dbReference type="Pfam" id="PF23559">
    <property type="entry name" value="WHD_DRP"/>
    <property type="match status" value="1"/>
</dbReference>
<dbReference type="Gramene" id="Psat04G0614000-T1">
    <property type="protein sequence ID" value="KAI5423013.1"/>
    <property type="gene ID" value="KIW84_046140"/>
</dbReference>
<evidence type="ECO:0000256" key="2">
    <source>
        <dbReference type="ARBA" id="ARBA00022737"/>
    </source>
</evidence>
<dbReference type="Gene3D" id="1.10.8.430">
    <property type="entry name" value="Helical domain of apoptotic protease-activating factors"/>
    <property type="match status" value="2"/>
</dbReference>
<name>A0A9D4XKG1_PEA</name>
<organism evidence="7 8">
    <name type="scientific">Pisum sativum</name>
    <name type="common">Garden pea</name>
    <name type="synonym">Lathyrus oleraceus</name>
    <dbReference type="NCBI Taxonomy" id="3888"/>
    <lineage>
        <taxon>Eukaryota</taxon>
        <taxon>Viridiplantae</taxon>
        <taxon>Streptophyta</taxon>
        <taxon>Embryophyta</taxon>
        <taxon>Tracheophyta</taxon>
        <taxon>Spermatophyta</taxon>
        <taxon>Magnoliopsida</taxon>
        <taxon>eudicotyledons</taxon>
        <taxon>Gunneridae</taxon>
        <taxon>Pentapetalae</taxon>
        <taxon>rosids</taxon>
        <taxon>fabids</taxon>
        <taxon>Fabales</taxon>
        <taxon>Fabaceae</taxon>
        <taxon>Papilionoideae</taxon>
        <taxon>50 kb inversion clade</taxon>
        <taxon>NPAAA clade</taxon>
        <taxon>Hologalegina</taxon>
        <taxon>IRL clade</taxon>
        <taxon>Fabeae</taxon>
        <taxon>Lathyrus</taxon>
    </lineage>
</organism>
<dbReference type="FunFam" id="3.40.50.10140:FF:000007">
    <property type="entry name" value="Disease resistance protein (TIR-NBS-LRR class)"/>
    <property type="match status" value="1"/>
</dbReference>
<evidence type="ECO:0000313" key="8">
    <source>
        <dbReference type="Proteomes" id="UP001058974"/>
    </source>
</evidence>
<dbReference type="Pfam" id="PF23598">
    <property type="entry name" value="LRR_14"/>
    <property type="match status" value="1"/>
</dbReference>
<dbReference type="InterPro" id="IPR036388">
    <property type="entry name" value="WH-like_DNA-bd_sf"/>
</dbReference>
<evidence type="ECO:0000256" key="1">
    <source>
        <dbReference type="ARBA" id="ARBA00022614"/>
    </source>
</evidence>
<dbReference type="Gene3D" id="3.40.50.10140">
    <property type="entry name" value="Toll/interleukin-1 receptor homology (TIR) domain"/>
    <property type="match status" value="1"/>
</dbReference>
<dbReference type="Gramene" id="PSAT_LOCUS15106_t1">
    <property type="protein sequence ID" value="CAL5195433.1"/>
    <property type="gene ID" value="PSAT_LOCUS15106"/>
</dbReference>
<dbReference type="Pfam" id="PF23282">
    <property type="entry name" value="WHD_ROQ1"/>
    <property type="match status" value="1"/>
</dbReference>
<dbReference type="InterPro" id="IPR027417">
    <property type="entry name" value="P-loop_NTPase"/>
</dbReference>
<sequence length="2033" mass="232066">MDSPSFSSSPSSPSPSSLSSISRFMHDVFINFKREDTSKTFVSDLDVALSKAGIESYIDYHRHNGTDLDLELLEAIEEARISIIVFSKNYAESSWCLNELERVMECRGTLGQFVVPVFYDVNPSDVRHQKGDFGKVLRATAKEAYFRSQGKEKMKNVLSNWSNALTQAANLSGWHVSNYRYQDELVQQIVESVMRKLKKESLFIASFPVGLESYVQEVIDFIEYQSNKVCLIGICGMGGSGKTTTAKSIYNQIHWNFMNKSFIGNVREVCEENNGIIQLQQQLLSDITNRNVMIHSIASGEMLINKLYGTKVLVILDDVTAFYQLEALCANPRLFGPGSVFIVTTRDVHLLKLVRADYVCTMKELEENESLELFSWHAFRQPIPMKKFNKLSRNVVAYCGGLPLALEVLGSYLFERTKEEWITVLSKLKRIPNDQVQQKMRISYDALMDDTEKDIFLDICCFFIGKDRSYVTEILNGCGFHADIGIAVLVERSLVKIEKNNKLGMHDLIRDMGREIVRESSPREPGKRSRLWFHEDVHHILTTDSGTKAVEGLVLMPENTGRVHFSTYSFKKMKKLRLLQLDAVDLNGDYGNLSKKLRWLYWRGFTLNYIPDEFYQGNLVVINLKQSNIKKVWNKTQLMEKLKILNVSHSKHLTSTPDFSKIPNLEKLIMKDCPSLFEIHPSIGDLNNLLLINLKDCTGLSHLPKKIYQLKSLETLILSGCSRLDKLEEDIVQMESLATLIADNTAVKEVPFSIAISKSIGYISLCGYEGFSRDIFPSIIWSWMSPTMSSLPCISPFRNITYYLASIDVQKNKLGFLSPTVSSLLQLRIIGVRFCSKIQLTRELHRILDDQYGVRFYKVETLHAPQVSNLSLRSLLIGIGSFHMVIDNLSKSISQGLTTNDSGEYFLPGDNYPSWLAYKGEGPSIHFQVPEDSDCCMKGITLCAVYSSMATECLASVSIINYTKFTVHIYKRDTIMSFNDEDWKNVASNLGPGDNVEIFLAFEHGLIVKEAAVYLLYDRSITIEVSADEKDGSVNDVAPKFGFWSCDYKKDMDETSKRYQEILNQSENAVEVEVLGNDVDVNKRLASAATFHEHGQIYGVMGELEKLKNSVECMRFVLLDAQEKQEQYYVARSWLRRLEDVLHLADDLLDEFIIEGMRYKVNAGDKKKMSRVFHSLSSNHTYLRRTLVPKFKKIKKMVDDVVEEMASLNLSPKAAVIKQTDSLRNKSISFLLESDITGREDDKKEIINLLRQPGGNISSIAIVGIGGIGKTALAHFVYNDVVVQNHFEKKMWVCVPRNFDVKTIVKKMLESLTDSKIDDKLSIEYIQHKLHENLAGERYLLVLDGIWNASHEKWTQLRTYLMCGAEDSKVLMTIRDSRLSKRLETSNLYFLNCLTHDESWSLLKKMAFRNEINGVDQKLESIGKQIAEKCMGLPLVIRTLGGLLQSKSEETEWIDVLQGAFLELGEAGDSFILPFLKMSYQSLSPRLRQCFSYCSLFPYDCEIEKDLLIQLWMAQGYLQCSDEKQLMEDTGEEFVKIFLMRSFFQDAKVGEDGDIVSFKMHDLMHDLAMQIAGNGCCYLDSETKSRVQKLMHVSLEPKEVHLLDSLDGSRLRTLILLSSNEEELNGDELSVISKFKHLRVLKLSNCSLSKFSRSIGKLKHLRYLNLSNCRGLGSLYKSLSSLVLLQTLTLTPNEKVELSTKVVSKLITLRHLHISDWEASRDRTPFGFVKLSIWQHKRMNFSKWFSPLTNIVEISFFLCGSLQFLPPLERLPFLKSLHIGFLEELEYIYYEQDFSSVFFPSLKSLSLQFCYKLRGWWRMGDDFNNTNCSQNLSLPPFPRLSQLSIIGCLKLTCMPTFPNLENRLELYDSSVETLVATLNNEALHGFPVLSMLKSLYIDGVSLDVKSIPNDWMKNLTSLQFLQINWFSPQAFRDTETWFQNNPECLRSLQIIGFHNCEEIEALPDWICNLSSLQYLKMYDCINLASLPKGMSSLNLQTLEIIGCPLLVEECQRQTGETWDKICKVPKIILSSLH</sequence>
<feature type="domain" description="TIR" evidence="6">
    <location>
        <begin position="24"/>
        <end position="197"/>
    </location>
</feature>
<dbReference type="Pfam" id="PF00931">
    <property type="entry name" value="NB-ARC"/>
    <property type="match status" value="2"/>
</dbReference>
<dbReference type="Gene3D" id="3.40.50.300">
    <property type="entry name" value="P-loop containing nucleotide triphosphate hydrolases"/>
    <property type="match status" value="2"/>
</dbReference>
<dbReference type="InterPro" id="IPR000157">
    <property type="entry name" value="TIR_dom"/>
</dbReference>
<comment type="caution">
    <text evidence="7">The sequence shown here is derived from an EMBL/GenBank/DDBJ whole genome shotgun (WGS) entry which is preliminary data.</text>
</comment>